<organism evidence="3 4">
    <name type="scientific">Antrodiella citrinella</name>
    <dbReference type="NCBI Taxonomy" id="2447956"/>
    <lineage>
        <taxon>Eukaryota</taxon>
        <taxon>Fungi</taxon>
        <taxon>Dikarya</taxon>
        <taxon>Basidiomycota</taxon>
        <taxon>Agaricomycotina</taxon>
        <taxon>Agaricomycetes</taxon>
        <taxon>Polyporales</taxon>
        <taxon>Steccherinaceae</taxon>
        <taxon>Antrodiella</taxon>
    </lineage>
</organism>
<keyword evidence="4" id="KW-1185">Reference proteome</keyword>
<accession>A0A4S4MTL8</accession>
<keyword evidence="1" id="KW-0175">Coiled coil</keyword>
<evidence type="ECO:0000256" key="2">
    <source>
        <dbReference type="SAM" id="MobiDB-lite"/>
    </source>
</evidence>
<reference evidence="3 4" key="1">
    <citation type="submission" date="2019-02" db="EMBL/GenBank/DDBJ databases">
        <title>Genome sequencing of the rare red list fungi Antrodiella citrinella (Flaviporus citrinellus).</title>
        <authorList>
            <person name="Buettner E."/>
            <person name="Kellner H."/>
        </authorList>
    </citation>
    <scope>NUCLEOTIDE SEQUENCE [LARGE SCALE GENOMIC DNA]</scope>
    <source>
        <strain evidence="3 4">DSM 108506</strain>
    </source>
</reference>
<gene>
    <name evidence="3" type="ORF">EUX98_g4969</name>
</gene>
<feature type="coiled-coil region" evidence="1">
    <location>
        <begin position="74"/>
        <end position="101"/>
    </location>
</feature>
<feature type="compositionally biased region" description="Basic and acidic residues" evidence="2">
    <location>
        <begin position="130"/>
        <end position="144"/>
    </location>
</feature>
<proteinExistence type="predicted"/>
<evidence type="ECO:0000313" key="4">
    <source>
        <dbReference type="Proteomes" id="UP000308730"/>
    </source>
</evidence>
<dbReference type="OrthoDB" id="3270533at2759"/>
<evidence type="ECO:0000256" key="1">
    <source>
        <dbReference type="SAM" id="Coils"/>
    </source>
</evidence>
<dbReference type="Proteomes" id="UP000308730">
    <property type="component" value="Unassembled WGS sequence"/>
</dbReference>
<sequence>MQYHPLGPRHLEYDYHVAYEELREATILAAQALHFQWPKRRPRITASKPTREEVMDELSRPTLAEILAAKFPYVERARRKVNEADQRLQEALDRGETWENTVVPEAVLAPTYEAIEGNMPPPAPPTPRWSDSRKVPKARADDTAPRPATRASVPRDTQVVTRTRDKAQFAATKAILDHKPKPIVGKRRRVVLSSEVDSDKTNER</sequence>
<feature type="region of interest" description="Disordered" evidence="2">
    <location>
        <begin position="179"/>
        <end position="204"/>
    </location>
</feature>
<dbReference type="AlphaFoldDB" id="A0A4S4MTL8"/>
<dbReference type="EMBL" id="SGPM01000134">
    <property type="protein sequence ID" value="THH29215.1"/>
    <property type="molecule type" value="Genomic_DNA"/>
</dbReference>
<comment type="caution">
    <text evidence="3">The sequence shown here is derived from an EMBL/GenBank/DDBJ whole genome shotgun (WGS) entry which is preliminary data.</text>
</comment>
<name>A0A4S4MTL8_9APHY</name>
<protein>
    <submittedName>
        <fullName evidence="3">Uncharacterized protein</fullName>
    </submittedName>
</protein>
<evidence type="ECO:0000313" key="3">
    <source>
        <dbReference type="EMBL" id="THH29215.1"/>
    </source>
</evidence>
<feature type="region of interest" description="Disordered" evidence="2">
    <location>
        <begin position="113"/>
        <end position="165"/>
    </location>
</feature>